<evidence type="ECO:0000313" key="8">
    <source>
        <dbReference type="EMBL" id="KAL0267035.1"/>
    </source>
</evidence>
<dbReference type="InterPro" id="IPR040325">
    <property type="entry name" value="RIMBP1/2/3"/>
</dbReference>
<dbReference type="FunFam" id="2.60.40.10:FF:000072">
    <property type="entry name" value="RIMS-binding protein 2 isoform X1"/>
    <property type="match status" value="1"/>
</dbReference>
<dbReference type="CDD" id="cd00063">
    <property type="entry name" value="FN3"/>
    <property type="match status" value="2"/>
</dbReference>
<feature type="domain" description="Fibronectin type-III" evidence="7">
    <location>
        <begin position="541"/>
        <end position="639"/>
    </location>
</feature>
<evidence type="ECO:0000256" key="4">
    <source>
        <dbReference type="PROSITE-ProRule" id="PRU00192"/>
    </source>
</evidence>
<dbReference type="EMBL" id="JARGDH010000005">
    <property type="protein sequence ID" value="KAL0267035.1"/>
    <property type="molecule type" value="Genomic_DNA"/>
</dbReference>
<feature type="compositionally biased region" description="Gly residues" evidence="5">
    <location>
        <begin position="968"/>
        <end position="982"/>
    </location>
</feature>
<reference evidence="8" key="1">
    <citation type="journal article" date="2024" name="Gigascience">
        <title>Chromosome-level genome of the poultry shaft louse Menopon gallinae provides insight into the host-switching and adaptive evolution of parasitic lice.</title>
        <authorList>
            <person name="Xu Y."/>
            <person name="Ma L."/>
            <person name="Liu S."/>
            <person name="Liang Y."/>
            <person name="Liu Q."/>
            <person name="He Z."/>
            <person name="Tian L."/>
            <person name="Duan Y."/>
            <person name="Cai W."/>
            <person name="Li H."/>
            <person name="Song F."/>
        </authorList>
    </citation>
    <scope>NUCLEOTIDE SEQUENCE</scope>
    <source>
        <strain evidence="8">Cailab_2023a</strain>
    </source>
</reference>
<feature type="domain" description="SH3" evidence="6">
    <location>
        <begin position="802"/>
        <end position="870"/>
    </location>
</feature>
<feature type="region of interest" description="Disordered" evidence="5">
    <location>
        <begin position="614"/>
        <end position="671"/>
    </location>
</feature>
<dbReference type="FunFam" id="2.30.30.40:FF:000023">
    <property type="entry name" value="RIMS-binding protein 2 isoform F"/>
    <property type="match status" value="1"/>
</dbReference>
<evidence type="ECO:0000259" key="6">
    <source>
        <dbReference type="PROSITE" id="PS50002"/>
    </source>
</evidence>
<keyword evidence="2 4" id="KW-0728">SH3 domain</keyword>
<dbReference type="GO" id="GO:0045202">
    <property type="term" value="C:synapse"/>
    <property type="evidence" value="ECO:0007669"/>
    <property type="project" value="GOC"/>
</dbReference>
<dbReference type="GO" id="GO:0007274">
    <property type="term" value="P:neuromuscular synaptic transmission"/>
    <property type="evidence" value="ECO:0007669"/>
    <property type="project" value="TreeGrafter"/>
</dbReference>
<evidence type="ECO:0000256" key="1">
    <source>
        <dbReference type="ARBA" id="ARBA00010749"/>
    </source>
</evidence>
<comment type="similarity">
    <text evidence="1">Belongs to the RIMBP family.</text>
</comment>
<dbReference type="PANTHER" id="PTHR14234">
    <property type="entry name" value="RIM BINDING PROTEIN-RELATED"/>
    <property type="match status" value="1"/>
</dbReference>
<dbReference type="Gene3D" id="2.60.40.10">
    <property type="entry name" value="Immunoglobulins"/>
    <property type="match status" value="3"/>
</dbReference>
<proteinExistence type="inferred from homology"/>
<dbReference type="SUPFAM" id="SSF49265">
    <property type="entry name" value="Fibronectin type III"/>
    <property type="match status" value="2"/>
</dbReference>
<dbReference type="InterPro" id="IPR036028">
    <property type="entry name" value="SH3-like_dom_sf"/>
</dbReference>
<evidence type="ECO:0000256" key="2">
    <source>
        <dbReference type="ARBA" id="ARBA00022443"/>
    </source>
</evidence>
<dbReference type="Pfam" id="PF25523">
    <property type="entry name" value="Ig_RIMBP2"/>
    <property type="match status" value="1"/>
</dbReference>
<dbReference type="PANTHER" id="PTHR14234:SF19">
    <property type="entry name" value="RIM-BINDING PROTEIN, ISOFORM F"/>
    <property type="match status" value="1"/>
</dbReference>
<dbReference type="CDD" id="cd12014">
    <property type="entry name" value="SH3_RIM-BP_1"/>
    <property type="match status" value="1"/>
</dbReference>
<dbReference type="InterPro" id="IPR013783">
    <property type="entry name" value="Ig-like_fold"/>
</dbReference>
<keyword evidence="3" id="KW-0677">Repeat</keyword>
<dbReference type="PROSITE" id="PS50002">
    <property type="entry name" value="SH3"/>
    <property type="match status" value="2"/>
</dbReference>
<dbReference type="Pfam" id="PF14604">
    <property type="entry name" value="SH3_9"/>
    <property type="match status" value="1"/>
</dbReference>
<feature type="domain" description="SH3" evidence="6">
    <location>
        <begin position="203"/>
        <end position="271"/>
    </location>
</feature>
<feature type="region of interest" description="Disordered" evidence="5">
    <location>
        <begin position="1"/>
        <end position="21"/>
    </location>
</feature>
<evidence type="ECO:0008006" key="9">
    <source>
        <dbReference type="Google" id="ProtNLM"/>
    </source>
</evidence>
<dbReference type="AlphaFoldDB" id="A0AAW2HB96"/>
<dbReference type="SMART" id="SM00060">
    <property type="entry name" value="FN3"/>
    <property type="match status" value="3"/>
</dbReference>
<dbReference type="SUPFAM" id="SSF50044">
    <property type="entry name" value="SH3-domain"/>
    <property type="match status" value="3"/>
</dbReference>
<dbReference type="FunFam" id="2.60.40.10:FF:001380">
    <property type="entry name" value="Peripheral-type benzodiazepine receptor-associated protein 1"/>
    <property type="match status" value="1"/>
</dbReference>
<feature type="region of interest" description="Disordered" evidence="5">
    <location>
        <begin position="710"/>
        <end position="801"/>
    </location>
</feature>
<protein>
    <recommendedName>
        <fullName evidence="9">RIMS-binding protein 2</fullName>
    </recommendedName>
</protein>
<sequence length="1123" mass="122516">MGPTAELSKPSGASGAASGHVYGHKATDRVDRSHFGPSQRPLPADSAEIDRIMAKIEQDNRVLAELDKTRATVSGFPTPGSELSRQGALSSLGPTVPGVSNLTGSYLPGSALPVGLAGNMPVMGNSYMMPGGTQSNILPLMNYCTSVKRIMPQIPTTAFDIEGTLAGLTPAEQAQLQQLVQQQPSSDNSGLPIPDMLDIPGKGRCYVYIARYSYDPFQQSLNENPEAELSINAGDYLLVWGNVDEDGFCDGELLDGRRGLVPSNFIQKLVGDDLLEFHQSVVLNLRDVDDCNSTTIPQDLDMAAQNQEYLGEGVYRRTDGGPFMEMEAEMLLEEDDTMNENPEGQVPAPKQLTLERQLNKSILIGWNHPDTPSPAPIDSYHVYVDGVLKTTVKATERTRALVEGVDSNRPHRISVRSVTQNRRTSRDAACTMVIGKDIPLGPTCVKASNITSTSAVISWLPSNSNSQHVVCVNNVQVRTVKPGVYRHTITGLAPNTIYRVTVRAKNIRAPHFDEKSQKQLERLSCHMEFRTLSKGKGLPEAPCDIQVEPGPQDGTLLVTWVPVTTGLSVNVPSPVTGYAVYADGKKVTDVDSPTGDHALIDINKLIGLNPKQVTVRTKSRDAQSSDSPPAAIPQHILRGKIHNKEAEKQRYTSSVPPHMRQGHQRTRMDQHGQMVIEPEENLSDKEIYPHMKIPAIEITKDSASEANFSEDDFVDGRRNVRSHHGGPPEARGQPMRGHDPRRMDRGRGGPGGPPPHPPQERDMYYGDSQRGRGGPGPYRGGPPPGRGGVMPQQRPPAGGPDRRIRYFVALFEYDPTTMSPNPDACEEELPFNEGDSIKVYGEKDSDGFYWGECRGRKGFVPHNMVVEVQDPKAAEGMRGSRDRWGDIYANMPMRKMVALYDYDPQELSPNVDAEVELSFQTGDIIYVYGDMDDDGFYMGGDNAQGEDTAREPGALPRRPEMTLHTIGGKDGMGPGRAPGPGGLDPRADPRRGGRGRGGPPRGLQHPSSDNQTQNQQNQYSDSQAYSQQQNQPMSQQQQQQQQQSQQQKPLKGIPAVVPDFVIPNNKESPTQPPPTSNFLPQAPNIMGKLSELTSTGSGAVEAGADLLSKGKELIFMKFGLGGK</sequence>
<dbReference type="SMART" id="SM00326">
    <property type="entry name" value="SH3"/>
    <property type="match status" value="3"/>
</dbReference>
<dbReference type="InterPro" id="IPR036116">
    <property type="entry name" value="FN3_sf"/>
</dbReference>
<dbReference type="FunFam" id="2.30.30.40:FF:000006">
    <property type="entry name" value="RIMS-binding protein 2 isoform X1"/>
    <property type="match status" value="1"/>
</dbReference>
<feature type="compositionally biased region" description="Basic and acidic residues" evidence="5">
    <location>
        <begin position="736"/>
        <end position="747"/>
    </location>
</feature>
<dbReference type="InterPro" id="IPR001452">
    <property type="entry name" value="SH3_domain"/>
</dbReference>
<dbReference type="CDD" id="cd12012">
    <property type="entry name" value="SH3_RIM-BP_2"/>
    <property type="match status" value="1"/>
</dbReference>
<dbReference type="InterPro" id="IPR003961">
    <property type="entry name" value="FN3_dom"/>
</dbReference>
<evidence type="ECO:0000259" key="7">
    <source>
        <dbReference type="PROSITE" id="PS50853"/>
    </source>
</evidence>
<dbReference type="Gene3D" id="2.30.30.40">
    <property type="entry name" value="SH3 Domains"/>
    <property type="match status" value="3"/>
</dbReference>
<evidence type="ECO:0000256" key="3">
    <source>
        <dbReference type="ARBA" id="ARBA00022737"/>
    </source>
</evidence>
<dbReference type="Pfam" id="PF00041">
    <property type="entry name" value="fn3"/>
    <property type="match status" value="1"/>
</dbReference>
<dbReference type="PROSITE" id="PS50853">
    <property type="entry name" value="FN3"/>
    <property type="match status" value="3"/>
</dbReference>
<feature type="compositionally biased region" description="Low complexity" evidence="5">
    <location>
        <begin position="1001"/>
        <end position="1047"/>
    </location>
</feature>
<feature type="domain" description="Fibronectin type-III" evidence="7">
    <location>
        <begin position="441"/>
        <end position="528"/>
    </location>
</feature>
<dbReference type="InterPro" id="IPR057884">
    <property type="entry name" value="FN3_RIM-BP1/2/3"/>
</dbReference>
<name>A0AAW2HB96_9NEOP</name>
<evidence type="ECO:0000256" key="5">
    <source>
        <dbReference type="SAM" id="MobiDB-lite"/>
    </source>
</evidence>
<dbReference type="Pfam" id="PF07653">
    <property type="entry name" value="SH3_2"/>
    <property type="match status" value="2"/>
</dbReference>
<feature type="region of interest" description="Disordered" evidence="5">
    <location>
        <begin position="937"/>
        <end position="1050"/>
    </location>
</feature>
<accession>A0AAW2HB96</accession>
<organism evidence="8">
    <name type="scientific">Menopon gallinae</name>
    <name type="common">poultry shaft louse</name>
    <dbReference type="NCBI Taxonomy" id="328185"/>
    <lineage>
        <taxon>Eukaryota</taxon>
        <taxon>Metazoa</taxon>
        <taxon>Ecdysozoa</taxon>
        <taxon>Arthropoda</taxon>
        <taxon>Hexapoda</taxon>
        <taxon>Insecta</taxon>
        <taxon>Pterygota</taxon>
        <taxon>Neoptera</taxon>
        <taxon>Paraneoptera</taxon>
        <taxon>Psocodea</taxon>
        <taxon>Troctomorpha</taxon>
        <taxon>Phthiraptera</taxon>
        <taxon>Amblycera</taxon>
        <taxon>Menoponidae</taxon>
        <taxon>Menopon</taxon>
    </lineage>
</organism>
<gene>
    <name evidence="8" type="ORF">PYX00_009410</name>
</gene>
<comment type="caution">
    <text evidence="8">The sequence shown here is derived from an EMBL/GenBank/DDBJ whole genome shotgun (WGS) entry which is preliminary data.</text>
</comment>
<feature type="domain" description="Fibronectin type-III" evidence="7">
    <location>
        <begin position="348"/>
        <end position="438"/>
    </location>
</feature>
<dbReference type="InterPro" id="IPR035753">
    <property type="entry name" value="RIM-BP_SH3_2"/>
</dbReference>
<dbReference type="FunFam" id="2.30.30.40:FF:000016">
    <property type="entry name" value="RIMS-binding protein 2 isoform X2"/>
    <property type="match status" value="1"/>
</dbReference>